<protein>
    <recommendedName>
        <fullName evidence="4">FAD-binding domain-containing protein</fullName>
    </recommendedName>
</protein>
<evidence type="ECO:0000256" key="1">
    <source>
        <dbReference type="ARBA" id="ARBA00022630"/>
    </source>
</evidence>
<comment type="caution">
    <text evidence="5">The sequence shown here is derived from an EMBL/GenBank/DDBJ whole genome shotgun (WGS) entry which is preliminary data.</text>
</comment>
<reference evidence="5" key="1">
    <citation type="submission" date="2023-03" db="EMBL/GenBank/DDBJ databases">
        <title>Massive genome expansion in bonnet fungi (Mycena s.s.) driven by repeated elements and novel gene families across ecological guilds.</title>
        <authorList>
            <consortium name="Lawrence Berkeley National Laboratory"/>
            <person name="Harder C.B."/>
            <person name="Miyauchi S."/>
            <person name="Viragh M."/>
            <person name="Kuo A."/>
            <person name="Thoen E."/>
            <person name="Andreopoulos B."/>
            <person name="Lu D."/>
            <person name="Skrede I."/>
            <person name="Drula E."/>
            <person name="Henrissat B."/>
            <person name="Morin E."/>
            <person name="Kohler A."/>
            <person name="Barry K."/>
            <person name="LaButti K."/>
            <person name="Morin E."/>
            <person name="Salamov A."/>
            <person name="Lipzen A."/>
            <person name="Mereny Z."/>
            <person name="Hegedus B."/>
            <person name="Baldrian P."/>
            <person name="Stursova M."/>
            <person name="Weitz H."/>
            <person name="Taylor A."/>
            <person name="Grigoriev I.V."/>
            <person name="Nagy L.G."/>
            <person name="Martin F."/>
            <person name="Kauserud H."/>
        </authorList>
    </citation>
    <scope>NUCLEOTIDE SEQUENCE</scope>
    <source>
        <strain evidence="5">CBHHK182m</strain>
    </source>
</reference>
<evidence type="ECO:0000313" key="6">
    <source>
        <dbReference type="Proteomes" id="UP001215598"/>
    </source>
</evidence>
<dbReference type="Gene3D" id="3.50.50.60">
    <property type="entry name" value="FAD/NAD(P)-binding domain"/>
    <property type="match status" value="1"/>
</dbReference>
<gene>
    <name evidence="5" type="ORF">B0H16DRAFT_1572322</name>
</gene>
<dbReference type="EMBL" id="JARKIB010000117">
    <property type="protein sequence ID" value="KAJ7737369.1"/>
    <property type="molecule type" value="Genomic_DNA"/>
</dbReference>
<dbReference type="GO" id="GO:0071949">
    <property type="term" value="F:FAD binding"/>
    <property type="evidence" value="ECO:0007669"/>
    <property type="project" value="InterPro"/>
</dbReference>
<proteinExistence type="predicted"/>
<evidence type="ECO:0000259" key="4">
    <source>
        <dbReference type="Pfam" id="PF01494"/>
    </source>
</evidence>
<dbReference type="Proteomes" id="UP001215598">
    <property type="component" value="Unassembled WGS sequence"/>
</dbReference>
<keyword evidence="1" id="KW-0285">Flavoprotein</keyword>
<sequence>MVLLVGDLAHIHSPIGGQGMPLGIRDAISLGRALKLQLDSDSGAASESLLEEWAVSWRECALEVIKLTKRTMRVITAQTNIWAPLTPRLRRSAFALLRFASGFKWVQRSVAYEISGLAEI</sequence>
<evidence type="ECO:0000313" key="5">
    <source>
        <dbReference type="EMBL" id="KAJ7737369.1"/>
    </source>
</evidence>
<keyword evidence="2" id="KW-0274">FAD</keyword>
<dbReference type="SUPFAM" id="SSF51905">
    <property type="entry name" value="FAD/NAD(P)-binding domain"/>
    <property type="match status" value="1"/>
</dbReference>
<keyword evidence="6" id="KW-1185">Reference proteome</keyword>
<organism evidence="5 6">
    <name type="scientific">Mycena metata</name>
    <dbReference type="NCBI Taxonomy" id="1033252"/>
    <lineage>
        <taxon>Eukaryota</taxon>
        <taxon>Fungi</taxon>
        <taxon>Dikarya</taxon>
        <taxon>Basidiomycota</taxon>
        <taxon>Agaricomycotina</taxon>
        <taxon>Agaricomycetes</taxon>
        <taxon>Agaricomycetidae</taxon>
        <taxon>Agaricales</taxon>
        <taxon>Marasmiineae</taxon>
        <taxon>Mycenaceae</taxon>
        <taxon>Mycena</taxon>
    </lineage>
</organism>
<accession>A0AAD7IA34</accession>
<keyword evidence="3" id="KW-0560">Oxidoreductase</keyword>
<dbReference type="GO" id="GO:0016491">
    <property type="term" value="F:oxidoreductase activity"/>
    <property type="evidence" value="ECO:0007669"/>
    <property type="project" value="UniProtKB-KW"/>
</dbReference>
<dbReference type="InterPro" id="IPR002938">
    <property type="entry name" value="FAD-bd"/>
</dbReference>
<evidence type="ECO:0000256" key="3">
    <source>
        <dbReference type="ARBA" id="ARBA00023002"/>
    </source>
</evidence>
<dbReference type="Pfam" id="PF01494">
    <property type="entry name" value="FAD_binding_3"/>
    <property type="match status" value="1"/>
</dbReference>
<dbReference type="InterPro" id="IPR036188">
    <property type="entry name" value="FAD/NAD-bd_sf"/>
</dbReference>
<dbReference type="AlphaFoldDB" id="A0AAD7IA34"/>
<feature type="domain" description="FAD-binding" evidence="4">
    <location>
        <begin position="2"/>
        <end position="54"/>
    </location>
</feature>
<name>A0AAD7IA34_9AGAR</name>
<evidence type="ECO:0000256" key="2">
    <source>
        <dbReference type="ARBA" id="ARBA00022827"/>
    </source>
</evidence>